<evidence type="ECO:0000313" key="2">
    <source>
        <dbReference type="EMBL" id="VDL90767.1"/>
    </source>
</evidence>
<evidence type="ECO:0000313" key="4">
    <source>
        <dbReference type="WBParaSite" id="SSLN_0000452901-mRNA-1"/>
    </source>
</evidence>
<reference evidence="2 3" key="2">
    <citation type="submission" date="2018-11" db="EMBL/GenBank/DDBJ databases">
        <authorList>
            <consortium name="Pathogen Informatics"/>
        </authorList>
    </citation>
    <scope>NUCLEOTIDE SEQUENCE [LARGE SCALE GENOMIC DNA]</scope>
    <source>
        <strain evidence="2 3">NST_G2</strain>
    </source>
</reference>
<dbReference type="WBParaSite" id="SSLN_0000452901-mRNA-1">
    <property type="protein sequence ID" value="SSLN_0000452901-mRNA-1"/>
    <property type="gene ID" value="SSLN_0000452901"/>
</dbReference>
<feature type="compositionally biased region" description="Polar residues" evidence="1">
    <location>
        <begin position="99"/>
        <end position="108"/>
    </location>
</feature>
<accession>A0A183SJI4</accession>
<gene>
    <name evidence="2" type="ORF">SSLN_LOCUS4382</name>
</gene>
<dbReference type="EMBL" id="UYSU01032844">
    <property type="protein sequence ID" value="VDL90767.1"/>
    <property type="molecule type" value="Genomic_DNA"/>
</dbReference>
<dbReference type="AlphaFoldDB" id="A0A183SJI4"/>
<sequence length="370" mass="39662">MQRSMDLFAAGWADFELTISTAKMIVVPQPPPSAEYNAYRINVNGAQLKYSETFAYLGSTLSRNTIIDDEVAQRISKVCKARSPSPPPDIPPNAFDVSVASTSTSSGPAPQPAVGMSPSRSFATLPAPRPSSMSADNAAATVRARTLPNASTTTGRVPPSLEAEAISAAWAACRSTAPPAAPVDATNSARATRIKPSPISPSSSAAALLATATAMASNASSGADSHYHPHYTPHHPNPLLTDAVSQQPHFISPTSGGQAYKHLPLIDHLGADLEDYENKSQTTINFAYLQLDWVLATVRHFRSWQYHLPRVVYPVSATHSLCPYSFFSVVIDPKKYTLLLLSVATGNFKFTYRRALLTCDTISAENGDLF</sequence>
<evidence type="ECO:0000313" key="3">
    <source>
        <dbReference type="Proteomes" id="UP000275846"/>
    </source>
</evidence>
<dbReference type="OrthoDB" id="425014at2759"/>
<organism evidence="4">
    <name type="scientific">Schistocephalus solidus</name>
    <name type="common">Tapeworm</name>
    <dbReference type="NCBI Taxonomy" id="70667"/>
    <lineage>
        <taxon>Eukaryota</taxon>
        <taxon>Metazoa</taxon>
        <taxon>Spiralia</taxon>
        <taxon>Lophotrochozoa</taxon>
        <taxon>Platyhelminthes</taxon>
        <taxon>Cestoda</taxon>
        <taxon>Eucestoda</taxon>
        <taxon>Diphyllobothriidea</taxon>
        <taxon>Diphyllobothriidae</taxon>
        <taxon>Schistocephalus</taxon>
    </lineage>
</organism>
<protein>
    <submittedName>
        <fullName evidence="2 4">Uncharacterized protein</fullName>
    </submittedName>
</protein>
<reference evidence="4" key="1">
    <citation type="submission" date="2016-06" db="UniProtKB">
        <authorList>
            <consortium name="WormBaseParasite"/>
        </authorList>
    </citation>
    <scope>IDENTIFICATION</scope>
</reference>
<feature type="region of interest" description="Disordered" evidence="1">
    <location>
        <begin position="81"/>
        <end position="140"/>
    </location>
</feature>
<name>A0A183SJI4_SCHSO</name>
<dbReference type="Proteomes" id="UP000275846">
    <property type="component" value="Unassembled WGS sequence"/>
</dbReference>
<proteinExistence type="predicted"/>
<evidence type="ECO:0000256" key="1">
    <source>
        <dbReference type="SAM" id="MobiDB-lite"/>
    </source>
</evidence>
<keyword evidence="3" id="KW-1185">Reference proteome</keyword>